<feature type="compositionally biased region" description="Acidic residues" evidence="1">
    <location>
        <begin position="76"/>
        <end position="95"/>
    </location>
</feature>
<feature type="region of interest" description="Disordered" evidence="1">
    <location>
        <begin position="61"/>
        <end position="106"/>
    </location>
</feature>
<sequence length="302" mass="32435">MLLVAVLHEHWYAGQRVRHRIEKLYAATERRIDPDLHPGDMAALLSIRIDLEDLQRQLDEQAPETMDYHRTNFSNDEMDTDEAGESDGLDSDENMPDGGSHDRDGVERAVGFVNDPDIIREVPDSTHDFDNELVSGAAAVAPSAKEAEQPKSPALTGIETAVAPARIAANGVVSAVADAPVERRSQPVTHILSLRNAVAPAKPTTATGSVVVVMEDAPSSMAHAAMQQTATIEVAAPVQSPTRPRHTPLGDIEKSLPPTLLPTSSSMSSSSSAKQDQFFTGKCKKAGDEKKSGGTGLQWYVE</sequence>
<dbReference type="InParanoid" id="A0A1V8T2P7"/>
<feature type="region of interest" description="Disordered" evidence="1">
    <location>
        <begin position="236"/>
        <end position="302"/>
    </location>
</feature>
<evidence type="ECO:0000313" key="2">
    <source>
        <dbReference type="EMBL" id="OQO05541.1"/>
    </source>
</evidence>
<reference evidence="3" key="1">
    <citation type="submission" date="2017-03" db="EMBL/GenBank/DDBJ databases">
        <title>Genomes of endolithic fungi from Antarctica.</title>
        <authorList>
            <person name="Coleine C."/>
            <person name="Masonjones S."/>
            <person name="Stajich J.E."/>
        </authorList>
    </citation>
    <scope>NUCLEOTIDE SEQUENCE [LARGE SCALE GENOMIC DNA]</scope>
    <source>
        <strain evidence="3">CCFEE 5527</strain>
    </source>
</reference>
<dbReference type="Proteomes" id="UP000192596">
    <property type="component" value="Unassembled WGS sequence"/>
</dbReference>
<organism evidence="2 3">
    <name type="scientific">Cryoendolithus antarcticus</name>
    <dbReference type="NCBI Taxonomy" id="1507870"/>
    <lineage>
        <taxon>Eukaryota</taxon>
        <taxon>Fungi</taxon>
        <taxon>Dikarya</taxon>
        <taxon>Ascomycota</taxon>
        <taxon>Pezizomycotina</taxon>
        <taxon>Dothideomycetes</taxon>
        <taxon>Dothideomycetidae</taxon>
        <taxon>Cladosporiales</taxon>
        <taxon>Cladosporiaceae</taxon>
        <taxon>Cryoendolithus</taxon>
    </lineage>
</organism>
<dbReference type="AlphaFoldDB" id="A0A1V8T2P7"/>
<dbReference type="EMBL" id="NAJO01000019">
    <property type="protein sequence ID" value="OQO05541.1"/>
    <property type="molecule type" value="Genomic_DNA"/>
</dbReference>
<keyword evidence="3" id="KW-1185">Reference proteome</keyword>
<proteinExistence type="predicted"/>
<evidence type="ECO:0000256" key="1">
    <source>
        <dbReference type="SAM" id="MobiDB-lite"/>
    </source>
</evidence>
<evidence type="ECO:0000313" key="3">
    <source>
        <dbReference type="Proteomes" id="UP000192596"/>
    </source>
</evidence>
<gene>
    <name evidence="2" type="ORF">B0A48_09311</name>
</gene>
<accession>A0A1V8T2P7</accession>
<name>A0A1V8T2P7_9PEZI</name>
<comment type="caution">
    <text evidence="2">The sequence shown here is derived from an EMBL/GenBank/DDBJ whole genome shotgun (WGS) entry which is preliminary data.</text>
</comment>
<protein>
    <submittedName>
        <fullName evidence="2">Uncharacterized protein</fullName>
    </submittedName>
</protein>
<feature type="compositionally biased region" description="Low complexity" evidence="1">
    <location>
        <begin position="255"/>
        <end position="272"/>
    </location>
</feature>